<protein>
    <submittedName>
        <fullName evidence="2">Uncharacterized protein</fullName>
    </submittedName>
</protein>
<proteinExistence type="predicted"/>
<dbReference type="Proteomes" id="UP000595437">
    <property type="component" value="Chromosome 1"/>
</dbReference>
<accession>A0A7T8KIT8</accession>
<feature type="compositionally biased region" description="Basic and acidic residues" evidence="1">
    <location>
        <begin position="226"/>
        <end position="236"/>
    </location>
</feature>
<gene>
    <name evidence="2" type="ORF">FKW44_001489</name>
</gene>
<organism evidence="2 3">
    <name type="scientific">Caligus rogercresseyi</name>
    <name type="common">Sea louse</name>
    <dbReference type="NCBI Taxonomy" id="217165"/>
    <lineage>
        <taxon>Eukaryota</taxon>
        <taxon>Metazoa</taxon>
        <taxon>Ecdysozoa</taxon>
        <taxon>Arthropoda</taxon>
        <taxon>Crustacea</taxon>
        <taxon>Multicrustacea</taxon>
        <taxon>Hexanauplia</taxon>
        <taxon>Copepoda</taxon>
        <taxon>Siphonostomatoida</taxon>
        <taxon>Caligidae</taxon>
        <taxon>Caligus</taxon>
    </lineage>
</organism>
<feature type="region of interest" description="Disordered" evidence="1">
    <location>
        <begin position="164"/>
        <end position="199"/>
    </location>
</feature>
<evidence type="ECO:0000256" key="1">
    <source>
        <dbReference type="SAM" id="MobiDB-lite"/>
    </source>
</evidence>
<feature type="region of interest" description="Disordered" evidence="1">
    <location>
        <begin position="1"/>
        <end position="91"/>
    </location>
</feature>
<dbReference type="EMBL" id="CP045890">
    <property type="protein sequence ID" value="QQP56732.1"/>
    <property type="molecule type" value="Genomic_DNA"/>
</dbReference>
<dbReference type="AlphaFoldDB" id="A0A7T8KIT8"/>
<evidence type="ECO:0000313" key="2">
    <source>
        <dbReference type="EMBL" id="QQP56732.1"/>
    </source>
</evidence>
<keyword evidence="3" id="KW-1185">Reference proteome</keyword>
<feature type="compositionally biased region" description="Polar residues" evidence="1">
    <location>
        <begin position="46"/>
        <end position="60"/>
    </location>
</feature>
<sequence>MKSAIDGAMEVVTTPSKTALHKRQRQDSNICSQDEGPNKVRRFRLQSETNQSSTIQSPQLKSPARTRSPPGNISPPRTASPPHEVLATPRPVVACRQEVTIIPETPTPASALDRPPVNITVTGVSTNGAQLENNSTLVNCEPQQNKKGSSTLGSLIQEVLQRLKAKNEQPTSQSEDSTQDEAPETDPGRVLTALEESSEGFSLDELAPWLCSFAWPEPDNLEEGLSEEKTAYIKRH</sequence>
<feature type="region of interest" description="Disordered" evidence="1">
    <location>
        <begin position="216"/>
        <end position="236"/>
    </location>
</feature>
<evidence type="ECO:0000313" key="3">
    <source>
        <dbReference type="Proteomes" id="UP000595437"/>
    </source>
</evidence>
<name>A0A7T8KIT8_CALRO</name>
<reference evidence="3" key="1">
    <citation type="submission" date="2021-01" db="EMBL/GenBank/DDBJ databases">
        <title>Caligus Genome Assembly.</title>
        <authorList>
            <person name="Gallardo-Escarate C."/>
        </authorList>
    </citation>
    <scope>NUCLEOTIDE SEQUENCE [LARGE SCALE GENOMIC DNA]</scope>
</reference>